<dbReference type="InterPro" id="IPR001412">
    <property type="entry name" value="aa-tRNA-synth_I_CS"/>
</dbReference>
<dbReference type="InterPro" id="IPR013155">
    <property type="entry name" value="M/V/L/I-tRNA-synth_anticd-bd"/>
</dbReference>
<dbReference type="Pfam" id="PF00133">
    <property type="entry name" value="tRNA-synt_1"/>
    <property type="match status" value="1"/>
</dbReference>
<feature type="domain" description="Methionyl/Leucyl tRNA synthetase" evidence="13">
    <location>
        <begin position="53"/>
        <end position="192"/>
    </location>
</feature>
<protein>
    <recommendedName>
        <fullName evidence="9">Leucine--tRNA ligase</fullName>
        <ecNumber evidence="9">6.1.1.4</ecNumber>
    </recommendedName>
    <alternativeName>
        <fullName evidence="9">Leucyl-tRNA synthetase</fullName>
        <shortName evidence="9">LeuRS</shortName>
    </alternativeName>
</protein>
<dbReference type="GO" id="GO:0006429">
    <property type="term" value="P:leucyl-tRNA aminoacylation"/>
    <property type="evidence" value="ECO:0007669"/>
    <property type="project" value="UniProtKB-UniRule"/>
</dbReference>
<dbReference type="Pfam" id="PF09334">
    <property type="entry name" value="tRNA-synt_1g"/>
    <property type="match status" value="1"/>
</dbReference>
<dbReference type="GO" id="GO:0005524">
    <property type="term" value="F:ATP binding"/>
    <property type="evidence" value="ECO:0007669"/>
    <property type="project" value="UniProtKB-UniRule"/>
</dbReference>
<dbReference type="Gene3D" id="1.10.730.10">
    <property type="entry name" value="Isoleucyl-tRNA Synthetase, Domain 1"/>
    <property type="match status" value="1"/>
</dbReference>
<evidence type="ECO:0000256" key="10">
    <source>
        <dbReference type="RuleBase" id="RU363035"/>
    </source>
</evidence>
<evidence type="ECO:0000256" key="9">
    <source>
        <dbReference type="HAMAP-Rule" id="MF_00049"/>
    </source>
</evidence>
<organism evidence="15 16">
    <name type="scientific">Sulfobacillus benefaciens</name>
    <dbReference type="NCBI Taxonomy" id="453960"/>
    <lineage>
        <taxon>Bacteria</taxon>
        <taxon>Bacillati</taxon>
        <taxon>Bacillota</taxon>
        <taxon>Clostridia</taxon>
        <taxon>Eubacteriales</taxon>
        <taxon>Clostridiales Family XVII. Incertae Sedis</taxon>
        <taxon>Sulfobacillus</taxon>
    </lineage>
</organism>
<evidence type="ECO:0000313" key="15">
    <source>
        <dbReference type="EMBL" id="PSR30411.1"/>
    </source>
</evidence>
<dbReference type="FunFam" id="3.40.50.620:FF:000100">
    <property type="entry name" value="probable leucine--tRNA ligase, mitochondrial"/>
    <property type="match status" value="1"/>
</dbReference>
<keyword evidence="4 9" id="KW-0547">Nucleotide-binding</keyword>
<dbReference type="EC" id="6.1.1.4" evidence="9"/>
<dbReference type="CDD" id="cd07958">
    <property type="entry name" value="Anticodon_Ia_Leu_BEm"/>
    <property type="match status" value="1"/>
</dbReference>
<comment type="caution">
    <text evidence="15">The sequence shown here is derived from an EMBL/GenBank/DDBJ whole genome shotgun (WGS) entry which is preliminary data.</text>
</comment>
<keyword evidence="5 9" id="KW-0067">ATP-binding</keyword>
<evidence type="ECO:0000259" key="13">
    <source>
        <dbReference type="Pfam" id="PF09334"/>
    </source>
</evidence>
<keyword evidence="7 9" id="KW-0030">Aminoacyl-tRNA synthetase</keyword>
<dbReference type="HAMAP" id="MF_00049_B">
    <property type="entry name" value="Leu_tRNA_synth_B"/>
    <property type="match status" value="1"/>
</dbReference>
<feature type="short sequence motif" description="'HIGH' region" evidence="9">
    <location>
        <begin position="54"/>
        <end position="64"/>
    </location>
</feature>
<feature type="short sequence motif" description="'KMSKS' region" evidence="9">
    <location>
        <begin position="590"/>
        <end position="594"/>
    </location>
</feature>
<dbReference type="AlphaFoldDB" id="A0A2T2X7D0"/>
<dbReference type="GO" id="GO:0002161">
    <property type="term" value="F:aminoacyl-tRNA deacylase activity"/>
    <property type="evidence" value="ECO:0007669"/>
    <property type="project" value="InterPro"/>
</dbReference>
<dbReference type="FunFam" id="1.10.730.10:FF:000011">
    <property type="entry name" value="Leucine--tRNA ligase chloroplastic/mitochondrial"/>
    <property type="match status" value="1"/>
</dbReference>
<evidence type="ECO:0000259" key="12">
    <source>
        <dbReference type="Pfam" id="PF08264"/>
    </source>
</evidence>
<evidence type="ECO:0000256" key="7">
    <source>
        <dbReference type="ARBA" id="ARBA00023146"/>
    </source>
</evidence>
<feature type="domain" description="Aminoacyl-tRNA synthetase class Ia" evidence="11">
    <location>
        <begin position="430"/>
        <end position="630"/>
    </location>
</feature>
<dbReference type="SUPFAM" id="SSF50677">
    <property type="entry name" value="ValRS/IleRS/LeuRS editing domain"/>
    <property type="match status" value="1"/>
</dbReference>
<keyword evidence="3 9" id="KW-0436">Ligase</keyword>
<dbReference type="InterPro" id="IPR009080">
    <property type="entry name" value="tRNAsynth_Ia_anticodon-bd"/>
</dbReference>
<feature type="domain" description="Leucyl-tRNA synthetase editing" evidence="14">
    <location>
        <begin position="233"/>
        <end position="416"/>
    </location>
</feature>
<sequence length="824" mass="93815">MTIKEEQPSTTMSSLDRYNVRAVEERWQKVWEEEGLYEAQASRRKKFYCLEQFPYPSGHLHMGHVRVYTLGDVIARYRRMAGYNVLHPMGWDAFGMPAENAAIKSGIPPRTSTLANIAYMKTQMKQMGLSFDWSREITTSEPEYYRFTQELFLLFYERQLAYQKEGAVNWCPSCETVLANEQVEDGLCWRCDSVVIKKDLTQWYFRITEYAERLLSSLDSLDWPQEIKTQQFNWIGKSVGAEVIFDVPQIDARIAVFTTRPDTLYGATYVVLAPEHPLVEPLIASYPYADEVRRFIAAERVHSDIERTAENTEKRGIFTGSYAVHPLTGEALPIWIANYVLVDYGTGAVMGVPAHDHRDFAYAKKYRLPMKAVVQPQNPGSDFGETAYTGPGFLVESGPFTGMDNEKAKEAIAQALKTEGKGGARVSYRMRDWLISRQRYWGAPIPIIHCPNCGAVPVPRDQLPVLLPQDVEFTGQGASPLAGAKEWLETPCPRCHGRASRETDTMDTFVDSSWYYYRYTSPRAVEPFLKADADYWMPVDEYVGGKEHAVLHLLYSRFFTKVLYDAGLVPVDEPFQRLLAQGMVVYGGAKMSKSKGNTLSPENIMKEWGSDATRLFMLFAAPPDKDFEWSQQGVEGAYRFLQRVYRLVVKPRAANTETLSQEGRERVYKAVHRATKKITEDIAERRAFNTAVSALMELTNALYQDIDAVTRDEQTEVLGILVRLLAPFAPHLSEELWHRLPQEGSVHRSDWPQYDEQWLEDDEVTIALQINGKVRSRLTVPKDIDSDQLRELTLAEEKIQALTKGRTIVKVIAVPGSLVNVVVR</sequence>
<dbReference type="PROSITE" id="PS00178">
    <property type="entry name" value="AA_TRNA_LIGASE_I"/>
    <property type="match status" value="1"/>
</dbReference>
<evidence type="ECO:0000256" key="4">
    <source>
        <dbReference type="ARBA" id="ARBA00022741"/>
    </source>
</evidence>
<dbReference type="FunFam" id="3.40.50.620:FF:000003">
    <property type="entry name" value="Leucine--tRNA ligase"/>
    <property type="match status" value="1"/>
</dbReference>
<accession>A0A2T2X7D0</accession>
<dbReference type="InterPro" id="IPR015413">
    <property type="entry name" value="Methionyl/Leucyl_tRNA_Synth"/>
</dbReference>
<evidence type="ECO:0000256" key="6">
    <source>
        <dbReference type="ARBA" id="ARBA00022917"/>
    </source>
</evidence>
<dbReference type="CDD" id="cd00812">
    <property type="entry name" value="LeuRS_core"/>
    <property type="match status" value="1"/>
</dbReference>
<comment type="catalytic activity">
    <reaction evidence="8 9">
        <text>tRNA(Leu) + L-leucine + ATP = L-leucyl-tRNA(Leu) + AMP + diphosphate</text>
        <dbReference type="Rhea" id="RHEA:11688"/>
        <dbReference type="Rhea" id="RHEA-COMP:9613"/>
        <dbReference type="Rhea" id="RHEA-COMP:9622"/>
        <dbReference type="ChEBI" id="CHEBI:30616"/>
        <dbReference type="ChEBI" id="CHEBI:33019"/>
        <dbReference type="ChEBI" id="CHEBI:57427"/>
        <dbReference type="ChEBI" id="CHEBI:78442"/>
        <dbReference type="ChEBI" id="CHEBI:78494"/>
        <dbReference type="ChEBI" id="CHEBI:456215"/>
        <dbReference type="EC" id="6.1.1.4"/>
    </reaction>
</comment>
<comment type="similarity">
    <text evidence="1 9 10">Belongs to the class-I aminoacyl-tRNA synthetase family.</text>
</comment>
<comment type="subcellular location">
    <subcellularLocation>
        <location evidence="9">Cytoplasm</location>
    </subcellularLocation>
</comment>
<dbReference type="Proteomes" id="UP000242699">
    <property type="component" value="Unassembled WGS sequence"/>
</dbReference>
<dbReference type="InterPro" id="IPR009008">
    <property type="entry name" value="Val/Leu/Ile-tRNA-synth_edit"/>
</dbReference>
<evidence type="ECO:0000259" key="11">
    <source>
        <dbReference type="Pfam" id="PF00133"/>
    </source>
</evidence>
<dbReference type="InterPro" id="IPR025709">
    <property type="entry name" value="Leu_tRNA-synth_edit"/>
</dbReference>
<evidence type="ECO:0000313" key="16">
    <source>
        <dbReference type="Proteomes" id="UP000242699"/>
    </source>
</evidence>
<feature type="binding site" evidence="9">
    <location>
        <position position="593"/>
    </location>
    <ligand>
        <name>ATP</name>
        <dbReference type="ChEBI" id="CHEBI:30616"/>
    </ligand>
</feature>
<keyword evidence="2 9" id="KW-0963">Cytoplasm</keyword>
<dbReference type="InterPro" id="IPR014729">
    <property type="entry name" value="Rossmann-like_a/b/a_fold"/>
</dbReference>
<dbReference type="SUPFAM" id="SSF47323">
    <property type="entry name" value="Anticodon-binding domain of a subclass of class I aminoacyl-tRNA synthetases"/>
    <property type="match status" value="1"/>
</dbReference>
<dbReference type="SUPFAM" id="SSF52374">
    <property type="entry name" value="Nucleotidylyl transferase"/>
    <property type="match status" value="1"/>
</dbReference>
<dbReference type="PANTHER" id="PTHR43740">
    <property type="entry name" value="LEUCYL-TRNA SYNTHETASE"/>
    <property type="match status" value="1"/>
</dbReference>
<dbReference type="GO" id="GO:0005829">
    <property type="term" value="C:cytosol"/>
    <property type="evidence" value="ECO:0007669"/>
    <property type="project" value="TreeGrafter"/>
</dbReference>
<evidence type="ECO:0000256" key="8">
    <source>
        <dbReference type="ARBA" id="ARBA00047469"/>
    </source>
</evidence>
<feature type="domain" description="Methionyl/Valyl/Leucyl/Isoleucyl-tRNA synthetase anticodon-binding" evidence="12">
    <location>
        <begin position="669"/>
        <end position="785"/>
    </location>
</feature>
<dbReference type="NCBIfam" id="TIGR00396">
    <property type="entry name" value="leuS_bact"/>
    <property type="match status" value="1"/>
</dbReference>
<evidence type="ECO:0000256" key="2">
    <source>
        <dbReference type="ARBA" id="ARBA00022490"/>
    </source>
</evidence>
<dbReference type="GO" id="GO:0004823">
    <property type="term" value="F:leucine-tRNA ligase activity"/>
    <property type="evidence" value="ECO:0007669"/>
    <property type="project" value="UniProtKB-UniRule"/>
</dbReference>
<dbReference type="PRINTS" id="PR00985">
    <property type="entry name" value="TRNASYNTHLEU"/>
</dbReference>
<gene>
    <name evidence="9" type="primary">leuS</name>
    <name evidence="15" type="ORF">C7B43_05865</name>
</gene>
<evidence type="ECO:0000256" key="5">
    <source>
        <dbReference type="ARBA" id="ARBA00022840"/>
    </source>
</evidence>
<dbReference type="EMBL" id="PXYT01000010">
    <property type="protein sequence ID" value="PSR30411.1"/>
    <property type="molecule type" value="Genomic_DNA"/>
</dbReference>
<keyword evidence="6 9" id="KW-0648">Protein biosynthesis</keyword>
<dbReference type="InterPro" id="IPR002302">
    <property type="entry name" value="Leu-tRNA-ligase"/>
</dbReference>
<dbReference type="Pfam" id="PF13603">
    <property type="entry name" value="tRNA-synt_1_2"/>
    <property type="match status" value="1"/>
</dbReference>
<dbReference type="InterPro" id="IPR002300">
    <property type="entry name" value="aa-tRNA-synth_Ia"/>
</dbReference>
<evidence type="ECO:0000256" key="1">
    <source>
        <dbReference type="ARBA" id="ARBA00005594"/>
    </source>
</evidence>
<proteinExistence type="inferred from homology"/>
<reference evidence="15 16" key="1">
    <citation type="journal article" date="2014" name="BMC Genomics">
        <title>Comparison of environmental and isolate Sulfobacillus genomes reveals diverse carbon, sulfur, nitrogen, and hydrogen metabolisms.</title>
        <authorList>
            <person name="Justice N.B."/>
            <person name="Norman A."/>
            <person name="Brown C.T."/>
            <person name="Singh A."/>
            <person name="Thomas B.C."/>
            <person name="Banfield J.F."/>
        </authorList>
    </citation>
    <scope>NUCLEOTIDE SEQUENCE [LARGE SCALE GENOMIC DNA]</scope>
    <source>
        <strain evidence="15">AMDSBA1</strain>
    </source>
</reference>
<evidence type="ECO:0000259" key="14">
    <source>
        <dbReference type="Pfam" id="PF13603"/>
    </source>
</evidence>
<dbReference type="PANTHER" id="PTHR43740:SF2">
    <property type="entry name" value="LEUCINE--TRNA LIGASE, MITOCHONDRIAL"/>
    <property type="match status" value="1"/>
</dbReference>
<dbReference type="Gene3D" id="3.40.50.620">
    <property type="entry name" value="HUPs"/>
    <property type="match status" value="2"/>
</dbReference>
<name>A0A2T2X7D0_9FIRM</name>
<evidence type="ECO:0000256" key="3">
    <source>
        <dbReference type="ARBA" id="ARBA00022598"/>
    </source>
</evidence>
<dbReference type="Pfam" id="PF08264">
    <property type="entry name" value="Anticodon_1"/>
    <property type="match status" value="1"/>
</dbReference>